<dbReference type="Pfam" id="PF19809">
    <property type="entry name" value="DUF6292"/>
    <property type="match status" value="1"/>
</dbReference>
<proteinExistence type="predicted"/>
<dbReference type="EMBL" id="CP034550">
    <property type="protein sequence ID" value="QFZ24382.1"/>
    <property type="molecule type" value="Genomic_DNA"/>
</dbReference>
<protein>
    <recommendedName>
        <fullName evidence="1">DUF6292 domain-containing protein</fullName>
    </recommendedName>
</protein>
<evidence type="ECO:0000313" key="2">
    <source>
        <dbReference type="EMBL" id="QFZ24382.1"/>
    </source>
</evidence>
<organism evidence="2 3">
    <name type="scientific">Saccharothrix syringae</name>
    <name type="common">Nocardiopsis syringae</name>
    <dbReference type="NCBI Taxonomy" id="103733"/>
    <lineage>
        <taxon>Bacteria</taxon>
        <taxon>Bacillati</taxon>
        <taxon>Actinomycetota</taxon>
        <taxon>Actinomycetes</taxon>
        <taxon>Pseudonocardiales</taxon>
        <taxon>Pseudonocardiaceae</taxon>
        <taxon>Saccharothrix</taxon>
    </lineage>
</organism>
<evidence type="ECO:0000313" key="3">
    <source>
        <dbReference type="Proteomes" id="UP000325787"/>
    </source>
</evidence>
<dbReference type="Proteomes" id="UP000325787">
    <property type="component" value="Chromosome"/>
</dbReference>
<dbReference type="KEGG" id="ssyi:EKG83_20510"/>
<keyword evidence="3" id="KW-1185">Reference proteome</keyword>
<dbReference type="AlphaFoldDB" id="A0A5Q0HFL2"/>
<name>A0A5Q0HFL2_SACSY</name>
<reference evidence="3" key="1">
    <citation type="journal article" date="2021" name="Curr. Microbiol.">
        <title>Complete genome of nocamycin-producing strain Saccharothrix syringae NRRL B-16468 reveals the biosynthetic potential for secondary metabolites.</title>
        <authorList>
            <person name="Mo X."/>
            <person name="Yang S."/>
        </authorList>
    </citation>
    <scope>NUCLEOTIDE SEQUENCE [LARGE SCALE GENOMIC DNA]</scope>
    <source>
        <strain evidence="3">ATCC 51364 / DSM 43886 / JCM 6844 / KCTC 9398 / NBRC 14523 / NRRL B-16468 / INA 2240</strain>
    </source>
</reference>
<evidence type="ECO:0000259" key="1">
    <source>
        <dbReference type="Pfam" id="PF19809"/>
    </source>
</evidence>
<sequence length="129" mass="13940">MALALGDYVRAVADALGVPPEGTTHEVTDTVTAYVALSCRAPEHPDRDLMLVWTERRGWELSVETGPAERPIVLARRGGDVVPGPEAVARFVAESVAGGRSERAALPSPVDRVDRADLVERLERSARTR</sequence>
<feature type="domain" description="DUF6292" evidence="1">
    <location>
        <begin position="8"/>
        <end position="94"/>
    </location>
</feature>
<dbReference type="OrthoDB" id="4190452at2"/>
<gene>
    <name evidence="2" type="ORF">EKG83_20510</name>
</gene>
<accession>A0A5Q0HFL2</accession>
<dbReference type="InterPro" id="IPR046259">
    <property type="entry name" value="DUF6292"/>
</dbReference>